<dbReference type="PANTHER" id="PTHR40047:SF1">
    <property type="entry name" value="UPF0703 PROTEIN YCGQ"/>
    <property type="match status" value="1"/>
</dbReference>
<dbReference type="InterPro" id="IPR048447">
    <property type="entry name" value="DUF1980_C"/>
</dbReference>
<organism evidence="4 5">
    <name type="scientific">Haloferula chungangensis</name>
    <dbReference type="NCBI Taxonomy" id="1048331"/>
    <lineage>
        <taxon>Bacteria</taxon>
        <taxon>Pseudomonadati</taxon>
        <taxon>Verrucomicrobiota</taxon>
        <taxon>Verrucomicrobiia</taxon>
        <taxon>Verrucomicrobiales</taxon>
        <taxon>Verrucomicrobiaceae</taxon>
        <taxon>Haloferula</taxon>
    </lineage>
</organism>
<sequence length="270" mass="29501">MKHLALQRSLLALALIIWGAILVYFFYTGRIVKYLAPDFRLIALAGGLGLIVVGLFNLLTCRMAANCGHDHGPEDTHDHESLDLHPLAAIAIMVLPVGLCTSWTTDGFSISALTRKGLNDSPAEAGSLFLSSVLPPLTKEIIEAQHPANSDGYRTFPLMELFFSSADPEMRGLVGGMKVVTEGRLVPDPDRPDQFRLYRLFITCCAADSRPVPIIARFPNGAPEVEANSWISLSGTITYPDEGKGHEPVLEVDFAKVTEAPMEESFMRGY</sequence>
<dbReference type="Proteomes" id="UP001596472">
    <property type="component" value="Unassembled WGS sequence"/>
</dbReference>
<evidence type="ECO:0000259" key="3">
    <source>
        <dbReference type="Pfam" id="PF21537"/>
    </source>
</evidence>
<name>A0ABW2L7J4_9BACT</name>
<dbReference type="PANTHER" id="PTHR40047">
    <property type="entry name" value="UPF0703 PROTEIN YCGQ"/>
    <property type="match status" value="1"/>
</dbReference>
<dbReference type="EMBL" id="JBHTBS010000004">
    <property type="protein sequence ID" value="MFC7337520.1"/>
    <property type="molecule type" value="Genomic_DNA"/>
</dbReference>
<keyword evidence="5" id="KW-1185">Reference proteome</keyword>
<comment type="caution">
    <text evidence="4">The sequence shown here is derived from an EMBL/GenBank/DDBJ whole genome shotgun (WGS) entry which is preliminary data.</text>
</comment>
<dbReference type="Pfam" id="PF09323">
    <property type="entry name" value="DUF1980"/>
    <property type="match status" value="1"/>
</dbReference>
<evidence type="ECO:0000256" key="1">
    <source>
        <dbReference type="SAM" id="Phobius"/>
    </source>
</evidence>
<evidence type="ECO:0000313" key="5">
    <source>
        <dbReference type="Proteomes" id="UP001596472"/>
    </source>
</evidence>
<reference evidence="5" key="1">
    <citation type="journal article" date="2019" name="Int. J. Syst. Evol. Microbiol.">
        <title>The Global Catalogue of Microorganisms (GCM) 10K type strain sequencing project: providing services to taxonomists for standard genome sequencing and annotation.</title>
        <authorList>
            <consortium name="The Broad Institute Genomics Platform"/>
            <consortium name="The Broad Institute Genome Sequencing Center for Infectious Disease"/>
            <person name="Wu L."/>
            <person name="Ma J."/>
        </authorList>
    </citation>
    <scope>NUCLEOTIDE SEQUENCE [LARGE SCALE GENOMIC DNA]</scope>
    <source>
        <strain evidence="5">CGMCC 4.1467</strain>
    </source>
</reference>
<dbReference type="InterPro" id="IPR048493">
    <property type="entry name" value="DUF1980_N"/>
</dbReference>
<keyword evidence="1" id="KW-0472">Membrane</keyword>
<feature type="transmembrane region" description="Helical" evidence="1">
    <location>
        <begin position="6"/>
        <end position="27"/>
    </location>
</feature>
<evidence type="ECO:0000259" key="2">
    <source>
        <dbReference type="Pfam" id="PF09323"/>
    </source>
</evidence>
<proteinExistence type="predicted"/>
<protein>
    <submittedName>
        <fullName evidence="4">DUF1980 domain-containing protein</fullName>
    </submittedName>
</protein>
<feature type="domain" description="DUF1980" evidence="3">
    <location>
        <begin position="179"/>
        <end position="262"/>
    </location>
</feature>
<feature type="domain" description="DUF1980" evidence="2">
    <location>
        <begin position="12"/>
        <end position="97"/>
    </location>
</feature>
<feature type="transmembrane region" description="Helical" evidence="1">
    <location>
        <begin position="39"/>
        <end position="59"/>
    </location>
</feature>
<accession>A0ABW2L7J4</accession>
<dbReference type="RefSeq" id="WP_379711880.1">
    <property type="nucleotide sequence ID" value="NZ_JBHTBS010000004.1"/>
</dbReference>
<dbReference type="InterPro" id="IPR052955">
    <property type="entry name" value="UPF0703_membrane_permease"/>
</dbReference>
<keyword evidence="1" id="KW-1133">Transmembrane helix</keyword>
<gene>
    <name evidence="4" type="ORF">ACFQY0_10060</name>
</gene>
<keyword evidence="1" id="KW-0812">Transmembrane</keyword>
<dbReference type="Pfam" id="PF21537">
    <property type="entry name" value="DUF1980_C"/>
    <property type="match status" value="1"/>
</dbReference>
<evidence type="ECO:0000313" key="4">
    <source>
        <dbReference type="EMBL" id="MFC7337520.1"/>
    </source>
</evidence>